<keyword evidence="1" id="KW-0812">Transmembrane</keyword>
<protein>
    <recommendedName>
        <fullName evidence="4">DUF4760 domain-containing protein</fullName>
    </recommendedName>
</protein>
<proteinExistence type="predicted"/>
<evidence type="ECO:0000313" key="3">
    <source>
        <dbReference type="Proteomes" id="UP000657372"/>
    </source>
</evidence>
<gene>
    <name evidence="2" type="ORF">IXC47_05940</name>
</gene>
<organism evidence="2 3">
    <name type="scientific">Herminiimonas contaminans</name>
    <dbReference type="NCBI Taxonomy" id="1111140"/>
    <lineage>
        <taxon>Bacteria</taxon>
        <taxon>Pseudomonadati</taxon>
        <taxon>Pseudomonadota</taxon>
        <taxon>Betaproteobacteria</taxon>
        <taxon>Burkholderiales</taxon>
        <taxon>Oxalobacteraceae</taxon>
        <taxon>Herminiimonas</taxon>
    </lineage>
</organism>
<sequence length="205" mass="23152">MKKSFYETAFGIGIAAALFVSGVVCAYIFRAPVPTDWWSPVAALSTTGAVFVALWTTNRQSADTIKREVDADAAILLGFQQLSKELTRACFLAGYQTDSEENETLYADISAEFAEIAKMLSDLPMEILAKHGQIPRCMHLRRIANESCLLWKGVTKRDGSFYMNNRTKLTDLERRARKENIAIAEYLEKLSPTLYQRHKDLIEKM</sequence>
<dbReference type="Proteomes" id="UP000657372">
    <property type="component" value="Unassembled WGS sequence"/>
</dbReference>
<keyword evidence="1" id="KW-0472">Membrane</keyword>
<name>A0ABS0EQT1_9BURK</name>
<reference evidence="2 3" key="1">
    <citation type="submission" date="2020-11" db="EMBL/GenBank/DDBJ databases">
        <title>WGS of Herminiimonas contaminans strain Marseille-Q4544 isolated from planarians Schmidtea mediterranea.</title>
        <authorList>
            <person name="Kangale L."/>
        </authorList>
    </citation>
    <scope>NUCLEOTIDE SEQUENCE [LARGE SCALE GENOMIC DNA]</scope>
    <source>
        <strain evidence="2 3">Marseille-Q4544</strain>
    </source>
</reference>
<feature type="transmembrane region" description="Helical" evidence="1">
    <location>
        <begin position="37"/>
        <end position="57"/>
    </location>
</feature>
<accession>A0ABS0EQT1</accession>
<dbReference type="EMBL" id="JADOEL010000003">
    <property type="protein sequence ID" value="MBF8177216.1"/>
    <property type="molecule type" value="Genomic_DNA"/>
</dbReference>
<comment type="caution">
    <text evidence="2">The sequence shown here is derived from an EMBL/GenBank/DDBJ whole genome shotgun (WGS) entry which is preliminary data.</text>
</comment>
<keyword evidence="3" id="KW-1185">Reference proteome</keyword>
<evidence type="ECO:0008006" key="4">
    <source>
        <dbReference type="Google" id="ProtNLM"/>
    </source>
</evidence>
<dbReference type="RefSeq" id="WP_195874971.1">
    <property type="nucleotide sequence ID" value="NZ_JADOEL010000003.1"/>
</dbReference>
<evidence type="ECO:0000313" key="2">
    <source>
        <dbReference type="EMBL" id="MBF8177216.1"/>
    </source>
</evidence>
<evidence type="ECO:0000256" key="1">
    <source>
        <dbReference type="SAM" id="Phobius"/>
    </source>
</evidence>
<keyword evidence="1" id="KW-1133">Transmembrane helix</keyword>
<feature type="transmembrane region" description="Helical" evidence="1">
    <location>
        <begin position="12"/>
        <end position="31"/>
    </location>
</feature>